<name>A0A9P0D3N0_9CUCU</name>
<dbReference type="GO" id="GO:0042734">
    <property type="term" value="C:presynaptic membrane"/>
    <property type="evidence" value="ECO:0007669"/>
    <property type="project" value="UniProtKB-SubCell"/>
</dbReference>
<sequence>MSFQDKISALMARPGQDPVAKDDVPWWMKFAGRAVGTIGGFLAMALGVSVCITLSATGILAGIWQILAGFVLICCEAPCCCMFVEHVQKLADFIESRPYWNRAAVYVGLSLPPIIFAFGISSFIGSGLIFATGVIYGMMALGKKATAEEMRQAANADNTPVAPSGMRSNLVAHAQPIGFSGAPVFDSNV</sequence>
<dbReference type="AlphaFoldDB" id="A0A9P0D3N0"/>
<keyword evidence="9 20" id="KW-0812">Transmembrane</keyword>
<dbReference type="InterPro" id="IPR019365">
    <property type="entry name" value="TVP18/Ca-channel_flower"/>
</dbReference>
<keyword evidence="13" id="KW-0406">Ion transport</keyword>
<evidence type="ECO:0000256" key="10">
    <source>
        <dbReference type="ARBA" id="ARBA00022753"/>
    </source>
</evidence>
<comment type="subunit">
    <text evidence="19">Homomultimer. Associates with the dally/ magu complex.</text>
</comment>
<comment type="subcellular location">
    <subcellularLocation>
        <location evidence="2">Cytoplasmic vesicle</location>
        <location evidence="2">Secretory vesicle</location>
        <location evidence="2">Synaptic vesicle membrane</location>
        <topology evidence="2">Multi-pass membrane protein</topology>
    </subcellularLocation>
    <subcellularLocation>
        <location evidence="1">Endosome</location>
    </subcellularLocation>
    <subcellularLocation>
        <location evidence="18">Presynaptic cell membrane</location>
    </subcellularLocation>
</comment>
<evidence type="ECO:0000256" key="11">
    <source>
        <dbReference type="ARBA" id="ARBA00022837"/>
    </source>
</evidence>
<keyword evidence="12 20" id="KW-1133">Transmembrane helix</keyword>
<evidence type="ECO:0000256" key="7">
    <source>
        <dbReference type="ARBA" id="ARBA00022583"/>
    </source>
</evidence>
<evidence type="ECO:0000256" key="13">
    <source>
        <dbReference type="ARBA" id="ARBA00023065"/>
    </source>
</evidence>
<keyword evidence="5" id="KW-0813">Transport</keyword>
<keyword evidence="10" id="KW-0967">Endosome</keyword>
<dbReference type="OrthoDB" id="9934994at2759"/>
<dbReference type="GO" id="GO:0030672">
    <property type="term" value="C:synaptic vesicle membrane"/>
    <property type="evidence" value="ECO:0007669"/>
    <property type="project" value="UniProtKB-SubCell"/>
</dbReference>
<keyword evidence="11" id="KW-0106">Calcium</keyword>
<dbReference type="GO" id="GO:0006897">
    <property type="term" value="P:endocytosis"/>
    <property type="evidence" value="ECO:0007669"/>
    <property type="project" value="UniProtKB-KW"/>
</dbReference>
<organism evidence="21 22">
    <name type="scientific">Psylliodes chrysocephalus</name>
    <dbReference type="NCBI Taxonomy" id="3402493"/>
    <lineage>
        <taxon>Eukaryota</taxon>
        <taxon>Metazoa</taxon>
        <taxon>Ecdysozoa</taxon>
        <taxon>Arthropoda</taxon>
        <taxon>Hexapoda</taxon>
        <taxon>Insecta</taxon>
        <taxon>Pterygota</taxon>
        <taxon>Neoptera</taxon>
        <taxon>Endopterygota</taxon>
        <taxon>Coleoptera</taxon>
        <taxon>Polyphaga</taxon>
        <taxon>Cucujiformia</taxon>
        <taxon>Chrysomeloidea</taxon>
        <taxon>Chrysomelidae</taxon>
        <taxon>Galerucinae</taxon>
        <taxon>Alticini</taxon>
        <taxon>Psylliodes</taxon>
    </lineage>
</organism>
<keyword evidence="15" id="KW-0966">Cell projection</keyword>
<evidence type="ECO:0000313" key="21">
    <source>
        <dbReference type="EMBL" id="CAH1109667.1"/>
    </source>
</evidence>
<evidence type="ECO:0000256" key="6">
    <source>
        <dbReference type="ARBA" id="ARBA00022568"/>
    </source>
</evidence>
<evidence type="ECO:0000256" key="9">
    <source>
        <dbReference type="ARBA" id="ARBA00022692"/>
    </source>
</evidence>
<dbReference type="SMART" id="SM01077">
    <property type="entry name" value="Cg6151-P"/>
    <property type="match status" value="1"/>
</dbReference>
<dbReference type="PANTHER" id="PTHR13314">
    <property type="entry name" value="CALCIUM CHANNEL FLOWER HOMOLOG"/>
    <property type="match status" value="1"/>
</dbReference>
<accession>A0A9P0D3N0</accession>
<keyword evidence="6" id="KW-0109">Calcium transport</keyword>
<evidence type="ECO:0000256" key="5">
    <source>
        <dbReference type="ARBA" id="ARBA00022448"/>
    </source>
</evidence>
<dbReference type="Pfam" id="PF10233">
    <property type="entry name" value="Cg6151-P"/>
    <property type="match status" value="1"/>
</dbReference>
<dbReference type="GO" id="GO:0005768">
    <property type="term" value="C:endosome"/>
    <property type="evidence" value="ECO:0007669"/>
    <property type="project" value="UniProtKB-SubCell"/>
</dbReference>
<evidence type="ECO:0000256" key="19">
    <source>
        <dbReference type="ARBA" id="ARBA00046506"/>
    </source>
</evidence>
<evidence type="ECO:0000256" key="12">
    <source>
        <dbReference type="ARBA" id="ARBA00022989"/>
    </source>
</evidence>
<protein>
    <recommendedName>
        <fullName evidence="4">Calcium channel flower</fullName>
    </recommendedName>
</protein>
<dbReference type="Proteomes" id="UP001153636">
    <property type="component" value="Chromosome 4"/>
</dbReference>
<evidence type="ECO:0000256" key="1">
    <source>
        <dbReference type="ARBA" id="ARBA00004177"/>
    </source>
</evidence>
<keyword evidence="14 20" id="KW-0472">Membrane</keyword>
<evidence type="ECO:0000256" key="18">
    <source>
        <dbReference type="ARBA" id="ARBA00034111"/>
    </source>
</evidence>
<feature type="transmembrane region" description="Helical" evidence="20">
    <location>
        <begin position="38"/>
        <end position="60"/>
    </location>
</feature>
<dbReference type="PANTHER" id="PTHR13314:SF2">
    <property type="entry name" value="CALCIUM CHANNEL FLOWER HOMOLOG"/>
    <property type="match status" value="1"/>
</dbReference>
<evidence type="ECO:0000256" key="3">
    <source>
        <dbReference type="ARBA" id="ARBA00010023"/>
    </source>
</evidence>
<reference evidence="21" key="1">
    <citation type="submission" date="2022-01" db="EMBL/GenBank/DDBJ databases">
        <authorList>
            <person name="King R."/>
        </authorList>
    </citation>
    <scope>NUCLEOTIDE SEQUENCE</scope>
</reference>
<dbReference type="EMBL" id="OV651816">
    <property type="protein sequence ID" value="CAH1109667.1"/>
    <property type="molecule type" value="Genomic_DNA"/>
</dbReference>
<keyword evidence="17" id="KW-0968">Cytoplasmic vesicle</keyword>
<comment type="similarity">
    <text evidence="3">Belongs to the calcium channel flower family.</text>
</comment>
<evidence type="ECO:0000256" key="2">
    <source>
        <dbReference type="ARBA" id="ARBA00004644"/>
    </source>
</evidence>
<gene>
    <name evidence="21" type="ORF">PSYICH_LOCUS10275</name>
</gene>
<keyword evidence="7" id="KW-0254">Endocytosis</keyword>
<dbReference type="GO" id="GO:0005262">
    <property type="term" value="F:calcium channel activity"/>
    <property type="evidence" value="ECO:0007669"/>
    <property type="project" value="UniProtKB-KW"/>
</dbReference>
<keyword evidence="8" id="KW-0107">Calcium channel</keyword>
<proteinExistence type="inferred from homology"/>
<keyword evidence="22" id="KW-1185">Reference proteome</keyword>
<evidence type="ECO:0000256" key="4">
    <source>
        <dbReference type="ARBA" id="ARBA00016120"/>
    </source>
</evidence>
<evidence type="ECO:0000256" key="8">
    <source>
        <dbReference type="ARBA" id="ARBA00022673"/>
    </source>
</evidence>
<evidence type="ECO:0000256" key="17">
    <source>
        <dbReference type="ARBA" id="ARBA00023329"/>
    </source>
</evidence>
<evidence type="ECO:0000313" key="22">
    <source>
        <dbReference type="Proteomes" id="UP001153636"/>
    </source>
</evidence>
<evidence type="ECO:0000256" key="20">
    <source>
        <dbReference type="SAM" id="Phobius"/>
    </source>
</evidence>
<evidence type="ECO:0000256" key="16">
    <source>
        <dbReference type="ARBA" id="ARBA00023303"/>
    </source>
</evidence>
<feature type="transmembrane region" description="Helical" evidence="20">
    <location>
        <begin position="124"/>
        <end position="142"/>
    </location>
</feature>
<evidence type="ECO:0000256" key="14">
    <source>
        <dbReference type="ARBA" id="ARBA00023136"/>
    </source>
</evidence>
<keyword evidence="16" id="KW-0407">Ion channel</keyword>
<evidence type="ECO:0000256" key="15">
    <source>
        <dbReference type="ARBA" id="ARBA00023273"/>
    </source>
</evidence>